<dbReference type="PANTHER" id="PTHR31579:SF84">
    <property type="entry name" value="F21O3.6 PROTEIN"/>
    <property type="match status" value="1"/>
</dbReference>
<protein>
    <recommendedName>
        <fullName evidence="4">DUF506 domain-containing protein</fullName>
    </recommendedName>
</protein>
<dbReference type="InterPro" id="IPR006502">
    <property type="entry name" value="PDDEXK-like"/>
</dbReference>
<feature type="region of interest" description="Disordered" evidence="1">
    <location>
        <begin position="61"/>
        <end position="80"/>
    </location>
</feature>
<dbReference type="OrthoDB" id="548115at2759"/>
<keyword evidence="3" id="KW-1185">Reference proteome</keyword>
<dbReference type="PANTHER" id="PTHR31579">
    <property type="entry name" value="OS03G0796600 PROTEIN"/>
    <property type="match status" value="1"/>
</dbReference>
<sequence length="287" mass="32153">MAVFVRAKRVTDPLNDRVRACLCGEDYRKTGYASSGSEHEAEDSAFLSDLIHGFLEDDAGKQLPENREDSDGDESDFDPTATLKSLLTPRVEDPFQSKLLSHVSKAADAFSGLRSDRAASRRSVMASLSDSGYNAGICKTKWETFGGLTGGNYEFIDVVRSGSGKWQRYMIDLDFAAEFEVARPTEQYARLLQVLPRIYIGRPEELKQIVRIIADAAKKSLKSRDLHLPPWRKNRYMQAKWLGPYRRTVTAAAFSPECERFSVKCRSVGFDAGGSSRFLFPPATRTR</sequence>
<accession>A0A443N816</accession>
<dbReference type="Proteomes" id="UP000283530">
    <property type="component" value="Unassembled WGS sequence"/>
</dbReference>
<organism evidence="2 3">
    <name type="scientific">Cinnamomum micranthum f. kanehirae</name>
    <dbReference type="NCBI Taxonomy" id="337451"/>
    <lineage>
        <taxon>Eukaryota</taxon>
        <taxon>Viridiplantae</taxon>
        <taxon>Streptophyta</taxon>
        <taxon>Embryophyta</taxon>
        <taxon>Tracheophyta</taxon>
        <taxon>Spermatophyta</taxon>
        <taxon>Magnoliopsida</taxon>
        <taxon>Magnoliidae</taxon>
        <taxon>Laurales</taxon>
        <taxon>Lauraceae</taxon>
        <taxon>Cinnamomum</taxon>
    </lineage>
</organism>
<dbReference type="Pfam" id="PF04720">
    <property type="entry name" value="PDDEXK_6"/>
    <property type="match status" value="1"/>
</dbReference>
<reference evidence="2 3" key="1">
    <citation type="journal article" date="2019" name="Nat. Plants">
        <title>Stout camphor tree genome fills gaps in understanding of flowering plant genome evolution.</title>
        <authorList>
            <person name="Chaw S.M."/>
            <person name="Liu Y.C."/>
            <person name="Wu Y.W."/>
            <person name="Wang H.Y."/>
            <person name="Lin C.I."/>
            <person name="Wu C.S."/>
            <person name="Ke H.M."/>
            <person name="Chang L.Y."/>
            <person name="Hsu C.Y."/>
            <person name="Yang H.T."/>
            <person name="Sudianto E."/>
            <person name="Hsu M.H."/>
            <person name="Wu K.P."/>
            <person name="Wang L.N."/>
            <person name="Leebens-Mack J.H."/>
            <person name="Tsai I.J."/>
        </authorList>
    </citation>
    <scope>NUCLEOTIDE SEQUENCE [LARGE SCALE GENOMIC DNA]</scope>
    <source>
        <strain evidence="3">cv. Chaw 1501</strain>
        <tissue evidence="2">Young leaves</tissue>
    </source>
</reference>
<comment type="caution">
    <text evidence="2">The sequence shown here is derived from an EMBL/GenBank/DDBJ whole genome shotgun (WGS) entry which is preliminary data.</text>
</comment>
<proteinExistence type="predicted"/>
<gene>
    <name evidence="2" type="ORF">CKAN_00297700</name>
</gene>
<dbReference type="NCBIfam" id="TIGR01615">
    <property type="entry name" value="A_thal_3542"/>
    <property type="match status" value="1"/>
</dbReference>
<evidence type="ECO:0000313" key="2">
    <source>
        <dbReference type="EMBL" id="RWR74640.1"/>
    </source>
</evidence>
<evidence type="ECO:0008006" key="4">
    <source>
        <dbReference type="Google" id="ProtNLM"/>
    </source>
</evidence>
<dbReference type="EMBL" id="QPKB01000001">
    <property type="protein sequence ID" value="RWR74640.1"/>
    <property type="molecule type" value="Genomic_DNA"/>
</dbReference>
<evidence type="ECO:0000313" key="3">
    <source>
        <dbReference type="Proteomes" id="UP000283530"/>
    </source>
</evidence>
<evidence type="ECO:0000256" key="1">
    <source>
        <dbReference type="SAM" id="MobiDB-lite"/>
    </source>
</evidence>
<dbReference type="AlphaFoldDB" id="A0A443N816"/>
<name>A0A443N816_9MAGN</name>